<name>A0A0M4RNS9_9MICC</name>
<gene>
    <name evidence="1" type="ORF">AOC05_08650</name>
</gene>
<evidence type="ECO:0000313" key="2">
    <source>
        <dbReference type="Proteomes" id="UP000062833"/>
    </source>
</evidence>
<dbReference type="Proteomes" id="UP000062833">
    <property type="component" value="Chromosome"/>
</dbReference>
<dbReference type="EMBL" id="CP012677">
    <property type="protein sequence ID" value="ALE92371.1"/>
    <property type="molecule type" value="Genomic_DNA"/>
</dbReference>
<reference evidence="2" key="1">
    <citation type="submission" date="2015-09" db="EMBL/GenBank/DDBJ databases">
        <title>Complete genome of Arthrobacter alpinus strain R3.8.</title>
        <authorList>
            <person name="See-Too W.S."/>
            <person name="Chan K.G."/>
        </authorList>
    </citation>
    <scope>NUCLEOTIDE SEQUENCE [LARGE SCALE GENOMIC DNA]</scope>
    <source>
        <strain evidence="2">R3.8</strain>
    </source>
</reference>
<sequence>MVANGYGPAIGVVSALANMTRLANSVLDGSAPGVASIRPIEHTIPNIPTRPGQVSGMLWAIDSQAGTAGTMVWHNGLNRDESPSR</sequence>
<organism evidence="1 2">
    <name type="scientific">Arthrobacter alpinus</name>
    <dbReference type="NCBI Taxonomy" id="656366"/>
    <lineage>
        <taxon>Bacteria</taxon>
        <taxon>Bacillati</taxon>
        <taxon>Actinomycetota</taxon>
        <taxon>Actinomycetes</taxon>
        <taxon>Micrococcales</taxon>
        <taxon>Micrococcaceae</taxon>
        <taxon>Arthrobacter</taxon>
    </lineage>
</organism>
<accession>A0A0M4RNS9</accession>
<dbReference type="AlphaFoldDB" id="A0A0M4RNS9"/>
<protein>
    <submittedName>
        <fullName evidence="1">Uncharacterized protein</fullName>
    </submittedName>
</protein>
<keyword evidence="2" id="KW-1185">Reference proteome</keyword>
<dbReference type="KEGG" id="aaq:AOC05_08650"/>
<evidence type="ECO:0000313" key="1">
    <source>
        <dbReference type="EMBL" id="ALE92371.1"/>
    </source>
</evidence>
<proteinExistence type="predicted"/>
<dbReference type="RefSeq" id="WP_062006882.1">
    <property type="nucleotide sequence ID" value="NZ_JACEGN010000005.1"/>
</dbReference>